<dbReference type="InterPro" id="IPR036388">
    <property type="entry name" value="WH-like_DNA-bd_sf"/>
</dbReference>
<accession>A0A5J5IFU8</accession>
<evidence type="ECO:0000259" key="7">
    <source>
        <dbReference type="Pfam" id="PF08281"/>
    </source>
</evidence>
<protein>
    <submittedName>
        <fullName evidence="8">Sigma-70 family RNA polymerase sigma factor</fullName>
    </submittedName>
</protein>
<dbReference type="GO" id="GO:0003677">
    <property type="term" value="F:DNA binding"/>
    <property type="evidence" value="ECO:0007669"/>
    <property type="project" value="UniProtKB-KW"/>
</dbReference>
<dbReference type="InterPro" id="IPR007627">
    <property type="entry name" value="RNA_pol_sigma70_r2"/>
</dbReference>
<dbReference type="InterPro" id="IPR014284">
    <property type="entry name" value="RNA_pol_sigma-70_dom"/>
</dbReference>
<reference evidence="8 9" key="1">
    <citation type="submission" date="2019-09" db="EMBL/GenBank/DDBJ databases">
        <title>Draft genome sequence of Ginsengibacter sp. BR5-29.</title>
        <authorList>
            <person name="Im W.-T."/>
        </authorList>
    </citation>
    <scope>NUCLEOTIDE SEQUENCE [LARGE SCALE GENOMIC DNA]</scope>
    <source>
        <strain evidence="8 9">BR5-29</strain>
    </source>
</reference>
<dbReference type="RefSeq" id="WP_150415233.1">
    <property type="nucleotide sequence ID" value="NZ_VYQF01000003.1"/>
</dbReference>
<name>A0A5J5IFU8_9BACT</name>
<evidence type="ECO:0000313" key="9">
    <source>
        <dbReference type="Proteomes" id="UP000326903"/>
    </source>
</evidence>
<evidence type="ECO:0000259" key="6">
    <source>
        <dbReference type="Pfam" id="PF04542"/>
    </source>
</evidence>
<dbReference type="EMBL" id="VYQF01000003">
    <property type="protein sequence ID" value="KAA9038514.1"/>
    <property type="molecule type" value="Genomic_DNA"/>
</dbReference>
<dbReference type="Pfam" id="PF08281">
    <property type="entry name" value="Sigma70_r4_2"/>
    <property type="match status" value="1"/>
</dbReference>
<keyword evidence="5" id="KW-0804">Transcription</keyword>
<gene>
    <name evidence="8" type="ORF">FW778_13205</name>
</gene>
<evidence type="ECO:0000256" key="5">
    <source>
        <dbReference type="ARBA" id="ARBA00023163"/>
    </source>
</evidence>
<dbReference type="InterPro" id="IPR013325">
    <property type="entry name" value="RNA_pol_sigma_r2"/>
</dbReference>
<evidence type="ECO:0000313" key="8">
    <source>
        <dbReference type="EMBL" id="KAA9038514.1"/>
    </source>
</evidence>
<comment type="caution">
    <text evidence="8">The sequence shown here is derived from an EMBL/GenBank/DDBJ whole genome shotgun (WGS) entry which is preliminary data.</text>
</comment>
<evidence type="ECO:0000256" key="1">
    <source>
        <dbReference type="ARBA" id="ARBA00010641"/>
    </source>
</evidence>
<evidence type="ECO:0000256" key="4">
    <source>
        <dbReference type="ARBA" id="ARBA00023125"/>
    </source>
</evidence>
<keyword evidence="3" id="KW-0731">Sigma factor</keyword>
<dbReference type="AlphaFoldDB" id="A0A5J5IFU8"/>
<evidence type="ECO:0000256" key="3">
    <source>
        <dbReference type="ARBA" id="ARBA00023082"/>
    </source>
</evidence>
<feature type="domain" description="RNA polymerase sigma-70 region 2" evidence="6">
    <location>
        <begin position="28"/>
        <end position="97"/>
    </location>
</feature>
<dbReference type="InterPro" id="IPR013249">
    <property type="entry name" value="RNA_pol_sigma70_r4_t2"/>
</dbReference>
<dbReference type="PANTHER" id="PTHR43133:SF8">
    <property type="entry name" value="RNA POLYMERASE SIGMA FACTOR HI_1459-RELATED"/>
    <property type="match status" value="1"/>
</dbReference>
<keyword evidence="4" id="KW-0238">DNA-binding</keyword>
<dbReference type="Gene3D" id="1.10.1740.10">
    <property type="match status" value="1"/>
</dbReference>
<sequence length="196" mass="22964">MQLISAEELNLLIRGCTLNKRESQKKLYNSFYSYGMAICDRYTKRKEDSIEIFNDSFLKIFKEIHRYKPSYVDEMNSFKGWIRKIMIYTAIDHNRKYHKHDFNGELEKSIIYLPADDADAYDMISYDEIINAIRELSPAYRTVINLFIIDGFSHEEISDQLGIAVGTSKSNLSKARQQLQKILKKDNQILRSKNVG</sequence>
<dbReference type="Gene3D" id="1.10.10.10">
    <property type="entry name" value="Winged helix-like DNA-binding domain superfamily/Winged helix DNA-binding domain"/>
    <property type="match status" value="1"/>
</dbReference>
<keyword evidence="9" id="KW-1185">Reference proteome</keyword>
<organism evidence="8 9">
    <name type="scientific">Ginsengibacter hankyongi</name>
    <dbReference type="NCBI Taxonomy" id="2607284"/>
    <lineage>
        <taxon>Bacteria</taxon>
        <taxon>Pseudomonadati</taxon>
        <taxon>Bacteroidota</taxon>
        <taxon>Chitinophagia</taxon>
        <taxon>Chitinophagales</taxon>
        <taxon>Chitinophagaceae</taxon>
        <taxon>Ginsengibacter</taxon>
    </lineage>
</organism>
<dbReference type="PANTHER" id="PTHR43133">
    <property type="entry name" value="RNA POLYMERASE ECF-TYPE SIGMA FACTO"/>
    <property type="match status" value="1"/>
</dbReference>
<feature type="domain" description="RNA polymerase sigma factor 70 region 4 type 2" evidence="7">
    <location>
        <begin position="127"/>
        <end position="179"/>
    </location>
</feature>
<proteinExistence type="inferred from homology"/>
<dbReference type="Pfam" id="PF04542">
    <property type="entry name" value="Sigma70_r2"/>
    <property type="match status" value="1"/>
</dbReference>
<dbReference type="NCBIfam" id="TIGR02937">
    <property type="entry name" value="sigma70-ECF"/>
    <property type="match status" value="1"/>
</dbReference>
<dbReference type="SUPFAM" id="SSF88946">
    <property type="entry name" value="Sigma2 domain of RNA polymerase sigma factors"/>
    <property type="match status" value="1"/>
</dbReference>
<dbReference type="SUPFAM" id="SSF88659">
    <property type="entry name" value="Sigma3 and sigma4 domains of RNA polymerase sigma factors"/>
    <property type="match status" value="1"/>
</dbReference>
<dbReference type="GO" id="GO:0006352">
    <property type="term" value="P:DNA-templated transcription initiation"/>
    <property type="evidence" value="ECO:0007669"/>
    <property type="project" value="InterPro"/>
</dbReference>
<comment type="similarity">
    <text evidence="1">Belongs to the sigma-70 factor family. ECF subfamily.</text>
</comment>
<dbReference type="CDD" id="cd06171">
    <property type="entry name" value="Sigma70_r4"/>
    <property type="match status" value="1"/>
</dbReference>
<dbReference type="Proteomes" id="UP000326903">
    <property type="component" value="Unassembled WGS sequence"/>
</dbReference>
<dbReference type="GO" id="GO:0016987">
    <property type="term" value="F:sigma factor activity"/>
    <property type="evidence" value="ECO:0007669"/>
    <property type="project" value="UniProtKB-KW"/>
</dbReference>
<evidence type="ECO:0000256" key="2">
    <source>
        <dbReference type="ARBA" id="ARBA00023015"/>
    </source>
</evidence>
<dbReference type="InterPro" id="IPR039425">
    <property type="entry name" value="RNA_pol_sigma-70-like"/>
</dbReference>
<keyword evidence="2" id="KW-0805">Transcription regulation</keyword>
<dbReference type="InterPro" id="IPR013324">
    <property type="entry name" value="RNA_pol_sigma_r3/r4-like"/>
</dbReference>